<gene>
    <name evidence="2" type="ORF">ILEXP_LOCUS52220</name>
</gene>
<reference evidence="2 3" key="1">
    <citation type="submission" date="2024-02" db="EMBL/GenBank/DDBJ databases">
        <authorList>
            <person name="Vignale AGUSTIN F."/>
            <person name="Sosa J E."/>
            <person name="Modenutti C."/>
        </authorList>
    </citation>
    <scope>NUCLEOTIDE SEQUENCE [LARGE SCALE GENOMIC DNA]</scope>
</reference>
<dbReference type="AlphaFoldDB" id="A0ABC8ULZ0"/>
<accession>A0ABC8ULZ0</accession>
<evidence type="ECO:0000313" key="3">
    <source>
        <dbReference type="Proteomes" id="UP001642360"/>
    </source>
</evidence>
<evidence type="ECO:0000313" key="2">
    <source>
        <dbReference type="EMBL" id="CAK9182086.1"/>
    </source>
</evidence>
<keyword evidence="3" id="KW-1185">Reference proteome</keyword>
<evidence type="ECO:0000256" key="1">
    <source>
        <dbReference type="SAM" id="MobiDB-lite"/>
    </source>
</evidence>
<proteinExistence type="predicted"/>
<dbReference type="EMBL" id="CAUOFW020008235">
    <property type="protein sequence ID" value="CAK9182086.1"/>
    <property type="molecule type" value="Genomic_DNA"/>
</dbReference>
<protein>
    <submittedName>
        <fullName evidence="2">Uncharacterized protein</fullName>
    </submittedName>
</protein>
<organism evidence="2 3">
    <name type="scientific">Ilex paraguariensis</name>
    <name type="common">yerba mate</name>
    <dbReference type="NCBI Taxonomy" id="185542"/>
    <lineage>
        <taxon>Eukaryota</taxon>
        <taxon>Viridiplantae</taxon>
        <taxon>Streptophyta</taxon>
        <taxon>Embryophyta</taxon>
        <taxon>Tracheophyta</taxon>
        <taxon>Spermatophyta</taxon>
        <taxon>Magnoliopsida</taxon>
        <taxon>eudicotyledons</taxon>
        <taxon>Gunneridae</taxon>
        <taxon>Pentapetalae</taxon>
        <taxon>asterids</taxon>
        <taxon>campanulids</taxon>
        <taxon>Aquifoliales</taxon>
        <taxon>Aquifoliaceae</taxon>
        <taxon>Ilex</taxon>
    </lineage>
</organism>
<name>A0ABC8ULZ0_9AQUA</name>
<dbReference type="Proteomes" id="UP001642360">
    <property type="component" value="Unassembled WGS sequence"/>
</dbReference>
<feature type="region of interest" description="Disordered" evidence="1">
    <location>
        <begin position="104"/>
        <end position="131"/>
    </location>
</feature>
<dbReference type="PANTHER" id="PTHR46619">
    <property type="entry name" value="RNA RECOGNITION MOTIF XS DOMAIN PROTEIN-RELATED"/>
    <property type="match status" value="1"/>
</dbReference>
<feature type="compositionally biased region" description="Basic and acidic residues" evidence="1">
    <location>
        <begin position="106"/>
        <end position="121"/>
    </location>
</feature>
<comment type="caution">
    <text evidence="2">The sequence shown here is derived from an EMBL/GenBank/DDBJ whole genome shotgun (WGS) entry which is preliminary data.</text>
</comment>
<dbReference type="PANTHER" id="PTHR46619:SF2">
    <property type="entry name" value="XS DOMAIN PROTEIN"/>
    <property type="match status" value="1"/>
</dbReference>
<sequence length="198" mass="22341">MVSSVSEEATIELVSSVRGSQSIRGEALIEKFVDIYATTSKQIPQIHRDIKKRLGPSPPKVHVSHLLVKKTKQSVKKRLEPAPPTVHRPLHWLNNIQPYKLPRIQDGSDRSLHDQGGDRSEGNVTPPKTEPFEISEDFKHMVHSAFFKFVNQLNENISQRRRLMEQGKGGSLRCSICGRSSSTLRHVFIVATIFSDIV</sequence>